<sequence>MQNSKKGLRPLRHGVPLSDDQRPKTLEEEKTIRQVPYASTVGSLIYALLCTTPDIYYSIGIVSRYQSNPEPKHWEAIKHILKYLRRTRDYMLVYRCEDLIPIDYTDSDFQSDLDFKKSTSGCEFTLGGEAISWRSVKQSCIADSTMEVEYVVACETAKEAVWLKKFHSDLSVVRMEQVPITLFCDNSGVVTQSKDPRNHKKEKHIERKYHIILDIVARGDVVAAKIDSTNNLADPFTKVLP</sequence>
<keyword evidence="3" id="KW-1185">Reference proteome</keyword>
<dbReference type="CDD" id="cd09272">
    <property type="entry name" value="RNase_HI_RT_Ty1"/>
    <property type="match status" value="1"/>
</dbReference>
<gene>
    <name evidence="2" type="ORF">RGQ29_031052</name>
</gene>
<evidence type="ECO:0000313" key="3">
    <source>
        <dbReference type="Proteomes" id="UP001324115"/>
    </source>
</evidence>
<reference evidence="2 3" key="1">
    <citation type="journal article" date="2023" name="G3 (Bethesda)">
        <title>A haplotype-resolved chromosome-scale genome for Quercus rubra L. provides insights into the genetics of adaptive traits for red oak species.</title>
        <authorList>
            <person name="Kapoor B."/>
            <person name="Jenkins J."/>
            <person name="Schmutz J."/>
            <person name="Zhebentyayeva T."/>
            <person name="Kuelheim C."/>
            <person name="Coggeshall M."/>
            <person name="Heim C."/>
            <person name="Lasky J.R."/>
            <person name="Leites L."/>
            <person name="Islam-Faridi N."/>
            <person name="Romero-Severson J."/>
            <person name="DeLeo V.L."/>
            <person name="Lucas S.M."/>
            <person name="Lazic D."/>
            <person name="Gailing O."/>
            <person name="Carlson J."/>
            <person name="Staton M."/>
        </authorList>
    </citation>
    <scope>NUCLEOTIDE SEQUENCE [LARGE SCALE GENOMIC DNA]</scope>
    <source>
        <strain evidence="2">Pseudo-F2</strain>
    </source>
</reference>
<dbReference type="EMBL" id="JAXUIC010000009">
    <property type="protein sequence ID" value="KAK4572896.1"/>
    <property type="molecule type" value="Genomic_DNA"/>
</dbReference>
<feature type="region of interest" description="Disordered" evidence="1">
    <location>
        <begin position="1"/>
        <end position="24"/>
    </location>
</feature>
<dbReference type="PANTHER" id="PTHR11439:SF496">
    <property type="entry name" value="RNA-DIRECTED DNA POLYMERASE"/>
    <property type="match status" value="1"/>
</dbReference>
<proteinExistence type="predicted"/>
<evidence type="ECO:0000313" key="2">
    <source>
        <dbReference type="EMBL" id="KAK4572896.1"/>
    </source>
</evidence>
<dbReference type="Proteomes" id="UP001324115">
    <property type="component" value="Unassembled WGS sequence"/>
</dbReference>
<evidence type="ECO:0000256" key="1">
    <source>
        <dbReference type="SAM" id="MobiDB-lite"/>
    </source>
</evidence>
<feature type="compositionally biased region" description="Basic residues" evidence="1">
    <location>
        <begin position="1"/>
        <end position="12"/>
    </location>
</feature>
<protein>
    <recommendedName>
        <fullName evidence="4">Gag/pol protein</fullName>
    </recommendedName>
</protein>
<evidence type="ECO:0008006" key="4">
    <source>
        <dbReference type="Google" id="ProtNLM"/>
    </source>
</evidence>
<dbReference type="AlphaFoldDB" id="A0AAN7IIV8"/>
<organism evidence="2 3">
    <name type="scientific">Quercus rubra</name>
    <name type="common">Northern red oak</name>
    <name type="synonym">Quercus borealis</name>
    <dbReference type="NCBI Taxonomy" id="3512"/>
    <lineage>
        <taxon>Eukaryota</taxon>
        <taxon>Viridiplantae</taxon>
        <taxon>Streptophyta</taxon>
        <taxon>Embryophyta</taxon>
        <taxon>Tracheophyta</taxon>
        <taxon>Spermatophyta</taxon>
        <taxon>Magnoliopsida</taxon>
        <taxon>eudicotyledons</taxon>
        <taxon>Gunneridae</taxon>
        <taxon>Pentapetalae</taxon>
        <taxon>rosids</taxon>
        <taxon>fabids</taxon>
        <taxon>Fagales</taxon>
        <taxon>Fagaceae</taxon>
        <taxon>Quercus</taxon>
    </lineage>
</organism>
<comment type="caution">
    <text evidence="2">The sequence shown here is derived from an EMBL/GenBank/DDBJ whole genome shotgun (WGS) entry which is preliminary data.</text>
</comment>
<accession>A0AAN7IIV8</accession>
<dbReference type="PANTHER" id="PTHR11439">
    <property type="entry name" value="GAG-POL-RELATED RETROTRANSPOSON"/>
    <property type="match status" value="1"/>
</dbReference>
<name>A0AAN7IIV8_QUERU</name>